<comment type="caution">
    <text evidence="1">The sequence shown here is derived from an EMBL/GenBank/DDBJ whole genome shotgun (WGS) entry which is preliminary data.</text>
</comment>
<evidence type="ECO:0000313" key="2">
    <source>
        <dbReference type="Proteomes" id="UP000824120"/>
    </source>
</evidence>
<reference evidence="1 2" key="1">
    <citation type="submission" date="2020-09" db="EMBL/GenBank/DDBJ databases">
        <title>De no assembly of potato wild relative species, Solanum commersonii.</title>
        <authorList>
            <person name="Cho K."/>
        </authorList>
    </citation>
    <scope>NUCLEOTIDE SEQUENCE [LARGE SCALE GENOMIC DNA]</scope>
    <source>
        <strain evidence="1">LZ3.2</strain>
        <tissue evidence="1">Leaf</tissue>
    </source>
</reference>
<sequence length="85" mass="9707">MHELHVQGKKLCQTGHHASIFGDFLGLFCVNPLTVAQCHHSGDYFLIYNLCSTMPFFRLEEDGKESFVRLKLRSNLGTNQETYSV</sequence>
<organism evidence="1 2">
    <name type="scientific">Solanum commersonii</name>
    <name type="common">Commerson's wild potato</name>
    <name type="synonym">Commerson's nightshade</name>
    <dbReference type="NCBI Taxonomy" id="4109"/>
    <lineage>
        <taxon>Eukaryota</taxon>
        <taxon>Viridiplantae</taxon>
        <taxon>Streptophyta</taxon>
        <taxon>Embryophyta</taxon>
        <taxon>Tracheophyta</taxon>
        <taxon>Spermatophyta</taxon>
        <taxon>Magnoliopsida</taxon>
        <taxon>eudicotyledons</taxon>
        <taxon>Gunneridae</taxon>
        <taxon>Pentapetalae</taxon>
        <taxon>asterids</taxon>
        <taxon>lamiids</taxon>
        <taxon>Solanales</taxon>
        <taxon>Solanaceae</taxon>
        <taxon>Solanoideae</taxon>
        <taxon>Solaneae</taxon>
        <taxon>Solanum</taxon>
    </lineage>
</organism>
<dbReference type="AlphaFoldDB" id="A0A9J5YKA8"/>
<dbReference type="EMBL" id="JACXVP010000006">
    <property type="protein sequence ID" value="KAG5600112.1"/>
    <property type="molecule type" value="Genomic_DNA"/>
</dbReference>
<name>A0A9J5YKA8_SOLCO</name>
<accession>A0A9J5YKA8</accession>
<evidence type="ECO:0000313" key="1">
    <source>
        <dbReference type="EMBL" id="KAG5600112.1"/>
    </source>
</evidence>
<protein>
    <submittedName>
        <fullName evidence="1">Uncharacterized protein</fullName>
    </submittedName>
</protein>
<proteinExistence type="predicted"/>
<keyword evidence="2" id="KW-1185">Reference proteome</keyword>
<gene>
    <name evidence="1" type="ORF">H5410_031482</name>
</gene>
<dbReference type="Proteomes" id="UP000824120">
    <property type="component" value="Chromosome 6"/>
</dbReference>